<name>A0ABP8IRN1_9BACT</name>
<evidence type="ECO:0000313" key="1">
    <source>
        <dbReference type="EMBL" id="GAA4367154.1"/>
    </source>
</evidence>
<evidence type="ECO:0000313" key="2">
    <source>
        <dbReference type="Proteomes" id="UP001501153"/>
    </source>
</evidence>
<organism evidence="1 2">
    <name type="scientific">Hymenobacter saemangeumensis</name>
    <dbReference type="NCBI Taxonomy" id="1084522"/>
    <lineage>
        <taxon>Bacteria</taxon>
        <taxon>Pseudomonadati</taxon>
        <taxon>Bacteroidota</taxon>
        <taxon>Cytophagia</taxon>
        <taxon>Cytophagales</taxon>
        <taxon>Hymenobacteraceae</taxon>
        <taxon>Hymenobacter</taxon>
    </lineage>
</organism>
<keyword evidence="2" id="KW-1185">Reference proteome</keyword>
<protein>
    <recommendedName>
        <fullName evidence="3">STAS/SEC14 domain-containing protein</fullName>
    </recommendedName>
</protein>
<proteinExistence type="predicted"/>
<accession>A0ABP8IRN1</accession>
<reference evidence="2" key="1">
    <citation type="journal article" date="2019" name="Int. J. Syst. Evol. Microbiol.">
        <title>The Global Catalogue of Microorganisms (GCM) 10K type strain sequencing project: providing services to taxonomists for standard genome sequencing and annotation.</title>
        <authorList>
            <consortium name="The Broad Institute Genomics Platform"/>
            <consortium name="The Broad Institute Genome Sequencing Center for Infectious Disease"/>
            <person name="Wu L."/>
            <person name="Ma J."/>
        </authorList>
    </citation>
    <scope>NUCLEOTIDE SEQUENCE [LARGE SCALE GENOMIC DNA]</scope>
    <source>
        <strain evidence="2">JCM 17923</strain>
    </source>
</reference>
<dbReference type="RefSeq" id="WP_345237789.1">
    <property type="nucleotide sequence ID" value="NZ_BAABGZ010000077.1"/>
</dbReference>
<sequence length="134" mass="15418">MAHRTLHEAPSLTINYDYIHDWLQLHWQGNLDDASAMEGALKLLELLRQEKCSKVLNDNTHISGLWADAARWGGEVFFPQLYEAGCRYFAWVHSPERYSQLSAELAMQHTSAGIIFMTFHDVATAAEWLQRMQP</sequence>
<dbReference type="EMBL" id="BAABGZ010000077">
    <property type="protein sequence ID" value="GAA4367154.1"/>
    <property type="molecule type" value="Genomic_DNA"/>
</dbReference>
<dbReference type="Proteomes" id="UP001501153">
    <property type="component" value="Unassembled WGS sequence"/>
</dbReference>
<evidence type="ECO:0008006" key="3">
    <source>
        <dbReference type="Google" id="ProtNLM"/>
    </source>
</evidence>
<comment type="caution">
    <text evidence="1">The sequence shown here is derived from an EMBL/GenBank/DDBJ whole genome shotgun (WGS) entry which is preliminary data.</text>
</comment>
<gene>
    <name evidence="1" type="ORF">GCM10023185_38770</name>
</gene>